<reference evidence="1" key="1">
    <citation type="submission" date="2020-03" db="EMBL/GenBank/DDBJ databases">
        <title>Spirochaetal bacteria isolated from arthropods constitute a novel genus Entomospira genus novum within the order Spirochaetales.</title>
        <authorList>
            <person name="Grana-Miraglia L."/>
            <person name="Sikutova S."/>
            <person name="Fingerle V."/>
            <person name="Sing A."/>
            <person name="Castillo-Ramirez S."/>
            <person name="Margos G."/>
            <person name="Rudolf I."/>
        </authorList>
    </citation>
    <scope>NUCLEOTIDE SEQUENCE</scope>
    <source>
        <strain evidence="1">BR208</strain>
    </source>
</reference>
<evidence type="ECO:0000313" key="2">
    <source>
        <dbReference type="Proteomes" id="UP000752013"/>
    </source>
</evidence>
<gene>
    <name evidence="1" type="ORF">HCT46_02995</name>
</gene>
<accession>A0A968GBL9</accession>
<dbReference type="Proteomes" id="UP000752013">
    <property type="component" value="Unassembled WGS sequence"/>
</dbReference>
<proteinExistence type="predicted"/>
<protein>
    <submittedName>
        <fullName evidence="1">Uncharacterized protein</fullName>
    </submittedName>
</protein>
<keyword evidence="2" id="KW-1185">Reference proteome</keyword>
<evidence type="ECO:0000313" key="1">
    <source>
        <dbReference type="EMBL" id="NIZ46882.1"/>
    </source>
</evidence>
<name>A0A968GBL9_9SPIO</name>
<dbReference type="AlphaFoldDB" id="A0A968GBL9"/>
<dbReference type="EMBL" id="JAATLK010000001">
    <property type="protein sequence ID" value="NIZ46882.1"/>
    <property type="molecule type" value="Genomic_DNA"/>
</dbReference>
<sequence>MSEQTNIDREQQIRQALQRINYTFFSQEKGLLRDFGLTIFPFFTFFDSLLDRIEIDIQSEYRKHFLARFWLSKPKPMQIDLILSGAYRSLHEQWEGVQRDAAERFVERFALLVSELDSFRVLFSAEQEIQYSVFMNNLTEVMQSYFSFIDENWQDSALSSMGQVLGVWAMPALPEMEGLGDRIRSLKNRDYIHSLELLLQEERIAFHQKLQKNLLDSYTMLYNQIEKEWRSFYLALE</sequence>
<organism evidence="1 2">
    <name type="scientific">Entomospira nematocerorum</name>
    <dbReference type="NCBI Taxonomy" id="2719987"/>
    <lineage>
        <taxon>Bacteria</taxon>
        <taxon>Pseudomonadati</taxon>
        <taxon>Spirochaetota</taxon>
        <taxon>Spirochaetia</taxon>
        <taxon>Spirochaetales</taxon>
        <taxon>Spirochaetaceae</taxon>
        <taxon>Entomospira</taxon>
    </lineage>
</organism>
<comment type="caution">
    <text evidence="1">The sequence shown here is derived from an EMBL/GenBank/DDBJ whole genome shotgun (WGS) entry which is preliminary data.</text>
</comment>
<dbReference type="RefSeq" id="WP_167703324.1">
    <property type="nucleotide sequence ID" value="NZ_CP118168.1"/>
</dbReference>